<reference evidence="2 3" key="3">
    <citation type="journal article" date="2010" name="BMC Genomics">
        <title>Transcriptome sequencing and comparative analysis of cucumber flowers with different sex types.</title>
        <authorList>
            <person name="Guo S."/>
            <person name="Zheng Y."/>
            <person name="Joung J.G."/>
            <person name="Liu S."/>
            <person name="Zhang Z."/>
            <person name="Crasta O.R."/>
            <person name="Sobral B.W."/>
            <person name="Xu Y."/>
            <person name="Huang S."/>
            <person name="Fei Z."/>
        </authorList>
    </citation>
    <scope>NUCLEOTIDE SEQUENCE [LARGE SCALE GENOMIC DNA]</scope>
    <source>
        <strain evidence="3">cv. 9930</strain>
    </source>
</reference>
<feature type="compositionally biased region" description="Polar residues" evidence="1">
    <location>
        <begin position="1"/>
        <end position="10"/>
    </location>
</feature>
<organism evidence="2 3">
    <name type="scientific">Cucumis sativus</name>
    <name type="common">Cucumber</name>
    <dbReference type="NCBI Taxonomy" id="3659"/>
    <lineage>
        <taxon>Eukaryota</taxon>
        <taxon>Viridiplantae</taxon>
        <taxon>Streptophyta</taxon>
        <taxon>Embryophyta</taxon>
        <taxon>Tracheophyta</taxon>
        <taxon>Spermatophyta</taxon>
        <taxon>Magnoliopsida</taxon>
        <taxon>eudicotyledons</taxon>
        <taxon>Gunneridae</taxon>
        <taxon>Pentapetalae</taxon>
        <taxon>rosids</taxon>
        <taxon>fabids</taxon>
        <taxon>Cucurbitales</taxon>
        <taxon>Cucurbitaceae</taxon>
        <taxon>Benincaseae</taxon>
        <taxon>Cucumis</taxon>
    </lineage>
</organism>
<dbReference type="eggNOG" id="ENOG502S11H">
    <property type="taxonomic scope" value="Eukaryota"/>
</dbReference>
<dbReference type="OrthoDB" id="1894296at2759"/>
<dbReference type="Gramene" id="KGN43174">
    <property type="protein sequence ID" value="KGN43174"/>
    <property type="gene ID" value="Csa_7G006240"/>
</dbReference>
<proteinExistence type="predicted"/>
<reference evidence="2 3" key="1">
    <citation type="journal article" date="2009" name="Nat. Genet.">
        <title>The genome of the cucumber, Cucumis sativus L.</title>
        <authorList>
            <person name="Huang S."/>
            <person name="Li R."/>
            <person name="Zhang Z."/>
            <person name="Li L."/>
            <person name="Gu X."/>
            <person name="Fan W."/>
            <person name="Lucas W.J."/>
            <person name="Wang X."/>
            <person name="Xie B."/>
            <person name="Ni P."/>
            <person name="Ren Y."/>
            <person name="Zhu H."/>
            <person name="Li J."/>
            <person name="Lin K."/>
            <person name="Jin W."/>
            <person name="Fei Z."/>
            <person name="Li G."/>
            <person name="Staub J."/>
            <person name="Kilian A."/>
            <person name="van der Vossen E.A."/>
            <person name="Wu Y."/>
            <person name="Guo J."/>
            <person name="He J."/>
            <person name="Jia Z."/>
            <person name="Ren Y."/>
            <person name="Tian G."/>
            <person name="Lu Y."/>
            <person name="Ruan J."/>
            <person name="Qian W."/>
            <person name="Wang M."/>
            <person name="Huang Q."/>
            <person name="Li B."/>
            <person name="Xuan Z."/>
            <person name="Cao J."/>
            <person name="Asan"/>
            <person name="Wu Z."/>
            <person name="Zhang J."/>
            <person name="Cai Q."/>
            <person name="Bai Y."/>
            <person name="Zhao B."/>
            <person name="Han Y."/>
            <person name="Li Y."/>
            <person name="Li X."/>
            <person name="Wang S."/>
            <person name="Shi Q."/>
            <person name="Liu S."/>
            <person name="Cho W.K."/>
            <person name="Kim J.Y."/>
            <person name="Xu Y."/>
            <person name="Heller-Uszynska K."/>
            <person name="Miao H."/>
            <person name="Cheng Z."/>
            <person name="Zhang S."/>
            <person name="Wu J."/>
            <person name="Yang Y."/>
            <person name="Kang H."/>
            <person name="Li M."/>
            <person name="Liang H."/>
            <person name="Ren X."/>
            <person name="Shi Z."/>
            <person name="Wen M."/>
            <person name="Jian M."/>
            <person name="Yang H."/>
            <person name="Zhang G."/>
            <person name="Yang Z."/>
            <person name="Chen R."/>
            <person name="Liu S."/>
            <person name="Li J."/>
            <person name="Ma L."/>
            <person name="Liu H."/>
            <person name="Zhou Y."/>
            <person name="Zhao J."/>
            <person name="Fang X."/>
            <person name="Li G."/>
            <person name="Fang L."/>
            <person name="Li Y."/>
            <person name="Liu D."/>
            <person name="Zheng H."/>
            <person name="Zhang Y."/>
            <person name="Qin N."/>
            <person name="Li Z."/>
            <person name="Yang G."/>
            <person name="Yang S."/>
            <person name="Bolund L."/>
            <person name="Kristiansen K."/>
            <person name="Zheng H."/>
            <person name="Li S."/>
            <person name="Zhang X."/>
            <person name="Yang H."/>
            <person name="Wang J."/>
            <person name="Sun R."/>
            <person name="Zhang B."/>
            <person name="Jiang S."/>
            <person name="Wang J."/>
            <person name="Du Y."/>
            <person name="Li S."/>
        </authorList>
    </citation>
    <scope>NUCLEOTIDE SEQUENCE [LARGE SCALE GENOMIC DNA]</scope>
    <source>
        <strain evidence="3">cv. 9930</strain>
    </source>
</reference>
<evidence type="ECO:0000313" key="2">
    <source>
        <dbReference type="EMBL" id="KGN43174.1"/>
    </source>
</evidence>
<dbReference type="AlphaFoldDB" id="A0A0A0K2C8"/>
<dbReference type="OMA" id="DDFMSTY"/>
<dbReference type="PANTHER" id="PTHR36388:SF1">
    <property type="entry name" value="OS02G0469000 PROTEIN"/>
    <property type="match status" value="1"/>
</dbReference>
<gene>
    <name evidence="2" type="ORF">Csa_7G006240</name>
</gene>
<sequence length="250" mass="27612">MVEGSISSHLDSGPESKEQVDGLTPEDIAWVDSCLIKEVPDISDGNWNDIKDALLEIIDLYPQGFESSLALSDNVPGASNGDIDVDMLPSNNVKELTFSSRDSDDLMNETRMVPEDHPMNDTGIASEDPQMHHDDIDTSLPFTLVKNPFLPTYKEEVEGNDENNQAGIGHELSEIGSDSPINNIFHVWDLNFPPVEDELVEQLNKALTENSVELVPSMDSNLGVSKDLKEDLLDDLINSISDLSLEQTKY</sequence>
<keyword evidence="3" id="KW-1185">Reference proteome</keyword>
<dbReference type="STRING" id="3659.A0A0A0K2C8"/>
<reference evidence="2 3" key="4">
    <citation type="journal article" date="2011" name="BMC Genomics">
        <title>RNA-Seq improves annotation of protein-coding genes in the cucumber genome.</title>
        <authorList>
            <person name="Li Z."/>
            <person name="Zhang Z."/>
            <person name="Yan P."/>
            <person name="Huang S."/>
            <person name="Fei Z."/>
            <person name="Lin K."/>
        </authorList>
    </citation>
    <scope>NUCLEOTIDE SEQUENCE [LARGE SCALE GENOMIC DNA]</scope>
    <source>
        <strain evidence="3">cv. 9930</strain>
    </source>
</reference>
<dbReference type="Proteomes" id="UP000029981">
    <property type="component" value="Chromosome 7"/>
</dbReference>
<dbReference type="KEGG" id="csv:101213547"/>
<dbReference type="EMBL" id="CM002928">
    <property type="protein sequence ID" value="KGN43174.1"/>
    <property type="molecule type" value="Genomic_DNA"/>
</dbReference>
<name>A0A0A0K2C8_CUCSA</name>
<feature type="region of interest" description="Disordered" evidence="1">
    <location>
        <begin position="1"/>
        <end position="22"/>
    </location>
</feature>
<accession>A0A0A0K2C8</accession>
<protein>
    <submittedName>
        <fullName evidence="2">Uncharacterized protein</fullName>
    </submittedName>
</protein>
<evidence type="ECO:0000313" key="3">
    <source>
        <dbReference type="Proteomes" id="UP000029981"/>
    </source>
</evidence>
<reference evidence="2 3" key="2">
    <citation type="journal article" date="2009" name="PLoS ONE">
        <title>An integrated genetic and cytogenetic map of the cucumber genome.</title>
        <authorList>
            <person name="Ren Y."/>
            <person name="Zhang Z."/>
            <person name="Liu J."/>
            <person name="Staub J.E."/>
            <person name="Han Y."/>
            <person name="Cheng Z."/>
            <person name="Li X."/>
            <person name="Lu J."/>
            <person name="Miao H."/>
            <person name="Kang H."/>
            <person name="Xie B."/>
            <person name="Gu X."/>
            <person name="Wang X."/>
            <person name="Du Y."/>
            <person name="Jin W."/>
            <person name="Huang S."/>
        </authorList>
    </citation>
    <scope>NUCLEOTIDE SEQUENCE [LARGE SCALE GENOMIC DNA]</scope>
    <source>
        <strain evidence="3">cv. 9930</strain>
    </source>
</reference>
<dbReference type="PANTHER" id="PTHR36388">
    <property type="entry name" value="OS02G0469000 PROTEIN"/>
    <property type="match status" value="1"/>
</dbReference>
<evidence type="ECO:0000256" key="1">
    <source>
        <dbReference type="SAM" id="MobiDB-lite"/>
    </source>
</evidence>